<comment type="caution">
    <text evidence="2">The sequence shown here is derived from an EMBL/GenBank/DDBJ whole genome shotgun (WGS) entry which is preliminary data.</text>
</comment>
<feature type="domain" description="AAA+ ATPase" evidence="1">
    <location>
        <begin position="113"/>
        <end position="245"/>
    </location>
</feature>
<dbReference type="InterPro" id="IPR003593">
    <property type="entry name" value="AAA+_ATPase"/>
</dbReference>
<protein>
    <submittedName>
        <fullName evidence="2">ATPase</fullName>
    </submittedName>
</protein>
<proteinExistence type="predicted"/>
<evidence type="ECO:0000313" key="2">
    <source>
        <dbReference type="EMBL" id="MBC6491277.1"/>
    </source>
</evidence>
<dbReference type="Proteomes" id="UP000765802">
    <property type="component" value="Unassembled WGS sequence"/>
</dbReference>
<dbReference type="InterPro" id="IPR027417">
    <property type="entry name" value="P-loop_NTPase"/>
</dbReference>
<dbReference type="SUPFAM" id="SSF52540">
    <property type="entry name" value="P-loop containing nucleoside triphosphate hydrolases"/>
    <property type="match status" value="1"/>
</dbReference>
<name>A0ABR7M8E4_9BACT</name>
<sequence length="320" mass="36311">MANAEQVKSLIKAHINNDQNRFTTLVLQIAAYEAKLGHSEFAFEIRDLIDKSKASKVVKLKPFASDFGDLILEVVPAERKAELIVSEEVTEKIDRILLEYKQSHKLYKYGMTNRRKILLVGVPGTGKTMTASVIAQELKLPLYVILMDKLMTKFMGETGNKLRQIFEVIEEKKGVYFFDEFDTIGGERAKDNDVGEMRRVLNSFLHFIDKDKSDSLILAASNNLSLLDQALFRRFDDIITYSLPSEKEIIKLLTNKLSSFKSTFILEPLVKIALGLSHAEITSACQDAIKDAILRNKTKVEKAKLIKFLEQKRSVYAGKK</sequence>
<gene>
    <name evidence="2" type="ORF">BC349_09560</name>
</gene>
<dbReference type="Pfam" id="PF00004">
    <property type="entry name" value="AAA"/>
    <property type="match status" value="1"/>
</dbReference>
<organism evidence="2 3">
    <name type="scientific">Flavihumibacter stibioxidans</name>
    <dbReference type="NCBI Taxonomy" id="1834163"/>
    <lineage>
        <taxon>Bacteria</taxon>
        <taxon>Pseudomonadati</taxon>
        <taxon>Bacteroidota</taxon>
        <taxon>Chitinophagia</taxon>
        <taxon>Chitinophagales</taxon>
        <taxon>Chitinophagaceae</taxon>
        <taxon>Flavihumibacter</taxon>
    </lineage>
</organism>
<evidence type="ECO:0000313" key="3">
    <source>
        <dbReference type="Proteomes" id="UP000765802"/>
    </source>
</evidence>
<dbReference type="InterPro" id="IPR003959">
    <property type="entry name" value="ATPase_AAA_core"/>
</dbReference>
<dbReference type="Gene3D" id="3.40.50.300">
    <property type="entry name" value="P-loop containing nucleotide triphosphate hydrolases"/>
    <property type="match status" value="1"/>
</dbReference>
<dbReference type="CDD" id="cd19481">
    <property type="entry name" value="RecA-like_protease"/>
    <property type="match status" value="1"/>
</dbReference>
<dbReference type="PANTHER" id="PTHR23077:SF198">
    <property type="entry name" value="ATP-DEPENDENT ZINC METALLOPROTEASE FTSH"/>
    <property type="match status" value="1"/>
</dbReference>
<dbReference type="EMBL" id="MBUA01000012">
    <property type="protein sequence ID" value="MBC6491277.1"/>
    <property type="molecule type" value="Genomic_DNA"/>
</dbReference>
<evidence type="ECO:0000259" key="1">
    <source>
        <dbReference type="SMART" id="SM00382"/>
    </source>
</evidence>
<accession>A0ABR7M8E4</accession>
<dbReference type="RefSeq" id="WP_187256584.1">
    <property type="nucleotide sequence ID" value="NZ_JBHULF010000014.1"/>
</dbReference>
<reference evidence="2 3" key="1">
    <citation type="submission" date="2016-07" db="EMBL/GenBank/DDBJ databases">
        <title>Genome analysis of Flavihumibacter stibioxidans YS-17.</title>
        <authorList>
            <person name="Shi K."/>
            <person name="Han Y."/>
            <person name="Wang G."/>
        </authorList>
    </citation>
    <scope>NUCLEOTIDE SEQUENCE [LARGE SCALE GENOMIC DNA]</scope>
    <source>
        <strain evidence="2 3">YS-17</strain>
    </source>
</reference>
<dbReference type="PANTHER" id="PTHR23077">
    <property type="entry name" value="AAA-FAMILY ATPASE"/>
    <property type="match status" value="1"/>
</dbReference>
<dbReference type="InterPro" id="IPR050168">
    <property type="entry name" value="AAA_ATPase_domain"/>
</dbReference>
<dbReference type="SMART" id="SM00382">
    <property type="entry name" value="AAA"/>
    <property type="match status" value="1"/>
</dbReference>
<keyword evidence="3" id="KW-1185">Reference proteome</keyword>